<feature type="transmembrane region" description="Helical" evidence="1">
    <location>
        <begin position="66"/>
        <end position="87"/>
    </location>
</feature>
<keyword evidence="1" id="KW-0472">Membrane</keyword>
<dbReference type="Proteomes" id="UP000095284">
    <property type="component" value="Unplaced"/>
</dbReference>
<protein>
    <submittedName>
        <fullName evidence="3">Ion_trans domain-containing protein</fullName>
    </submittedName>
</protein>
<organism evidence="2 3">
    <name type="scientific">Bursaphelenchus xylophilus</name>
    <name type="common">Pinewood nematode worm</name>
    <name type="synonym">Aphelenchoides xylophilus</name>
    <dbReference type="NCBI Taxonomy" id="6326"/>
    <lineage>
        <taxon>Eukaryota</taxon>
        <taxon>Metazoa</taxon>
        <taxon>Ecdysozoa</taxon>
        <taxon>Nematoda</taxon>
        <taxon>Chromadorea</taxon>
        <taxon>Rhabditida</taxon>
        <taxon>Tylenchina</taxon>
        <taxon>Tylenchomorpha</taxon>
        <taxon>Aphelenchoidea</taxon>
        <taxon>Aphelenchoididae</taxon>
        <taxon>Bursaphelenchus</taxon>
    </lineage>
</organism>
<sequence>MWKRDFANPNPHFPPILLAMQAERPKSASCPQFLTISRAALTSPRLDSPQVHKKPLRRATLSPRGAFALMLFLQIVAFILVIVIVAGKPVEGIDIVYQIFPPGENYIPSKSDRYLYRPDASYNTLAWALFICMLLLIVINIFGLLATIYNLAYRRYYEEDQIVIRG</sequence>
<evidence type="ECO:0000256" key="1">
    <source>
        <dbReference type="SAM" id="Phobius"/>
    </source>
</evidence>
<dbReference type="AlphaFoldDB" id="A0A1I7RU10"/>
<keyword evidence="1" id="KW-0812">Transmembrane</keyword>
<feature type="transmembrane region" description="Helical" evidence="1">
    <location>
        <begin position="125"/>
        <end position="149"/>
    </location>
</feature>
<name>A0A1I7RU10_BURXY</name>
<dbReference type="WBParaSite" id="BXY_0421700.1">
    <property type="protein sequence ID" value="BXY_0421700.1"/>
    <property type="gene ID" value="BXY_0421700"/>
</dbReference>
<accession>A0A1I7RU10</accession>
<evidence type="ECO:0000313" key="2">
    <source>
        <dbReference type="Proteomes" id="UP000095284"/>
    </source>
</evidence>
<evidence type="ECO:0000313" key="3">
    <source>
        <dbReference type="WBParaSite" id="BXY_0421700.1"/>
    </source>
</evidence>
<keyword evidence="1" id="KW-1133">Transmembrane helix</keyword>
<proteinExistence type="predicted"/>
<reference evidence="3" key="1">
    <citation type="submission" date="2016-11" db="UniProtKB">
        <authorList>
            <consortium name="WormBaseParasite"/>
        </authorList>
    </citation>
    <scope>IDENTIFICATION</scope>
</reference>